<gene>
    <name evidence="2" type="ORF">UFOPK1835_01335</name>
</gene>
<evidence type="ECO:0000256" key="1">
    <source>
        <dbReference type="ARBA" id="ARBA00022679"/>
    </source>
</evidence>
<name>A0A6J6HPH9_9ZZZZ</name>
<dbReference type="GO" id="GO:0008410">
    <property type="term" value="F:CoA-transferase activity"/>
    <property type="evidence" value="ECO:0007669"/>
    <property type="project" value="TreeGrafter"/>
</dbReference>
<dbReference type="InterPro" id="IPR050483">
    <property type="entry name" value="CoA-transferase_III_domain"/>
</dbReference>
<sequence>MTIDTNHTGPLAGLKVLDLSIALTGPYAAALLADQGAEVVKVERPGIGDIARWVGVAVNGMSAFYLACNRGKRCISVDLSSDEGQAIVLQLAAEADVVLQNFRPGVIDRLGLGYDAVRAVNPDVVYASISGYGPVGPYRDRSAYDTSIQAYAGFAATQAEPGGGPPTFIRQNAADKVSALYACQAITAALFARASGRGGQHLELGMADACVSFLWAEAAGNEVLLDADGSMPSSFNAGFSPMRFLDGWGIVVPTTDADFAGMCKALDVEGWDDPRIRTVGERRKNREVLEPIMDMCYAMASNLTQADAIVRFERERVAFAMVLSAAEMVDDPHAIAIEMFEEFDHPVVGRARLPRHPTQFHGTPASLGGNAPALGQHTDEVLTELGLGDRLEQLRAAGTIA</sequence>
<accession>A0A6J6HPH9</accession>
<dbReference type="InterPro" id="IPR023606">
    <property type="entry name" value="CoA-Trfase_III_dom_1_sf"/>
</dbReference>
<reference evidence="2" key="1">
    <citation type="submission" date="2020-05" db="EMBL/GenBank/DDBJ databases">
        <authorList>
            <person name="Chiriac C."/>
            <person name="Salcher M."/>
            <person name="Ghai R."/>
            <person name="Kavagutti S V."/>
        </authorList>
    </citation>
    <scope>NUCLEOTIDE SEQUENCE</scope>
</reference>
<keyword evidence="1" id="KW-0808">Transferase</keyword>
<dbReference type="Pfam" id="PF02515">
    <property type="entry name" value="CoA_transf_3"/>
    <property type="match status" value="1"/>
</dbReference>
<evidence type="ECO:0000313" key="2">
    <source>
        <dbReference type="EMBL" id="CAB4614957.1"/>
    </source>
</evidence>
<proteinExistence type="predicted"/>
<dbReference type="PANTHER" id="PTHR48207:SF3">
    <property type="entry name" value="SUCCINATE--HYDROXYMETHYLGLUTARATE COA-TRANSFERASE"/>
    <property type="match status" value="1"/>
</dbReference>
<dbReference type="Gene3D" id="3.40.50.10540">
    <property type="entry name" value="Crotonobetainyl-coa:carnitine coa-transferase, domain 1"/>
    <property type="match status" value="1"/>
</dbReference>
<dbReference type="InterPro" id="IPR044855">
    <property type="entry name" value="CoA-Trfase_III_dom3_sf"/>
</dbReference>
<organism evidence="2">
    <name type="scientific">freshwater metagenome</name>
    <dbReference type="NCBI Taxonomy" id="449393"/>
    <lineage>
        <taxon>unclassified sequences</taxon>
        <taxon>metagenomes</taxon>
        <taxon>ecological metagenomes</taxon>
    </lineage>
</organism>
<dbReference type="Gene3D" id="3.30.1540.10">
    <property type="entry name" value="formyl-coa transferase, domain 3"/>
    <property type="match status" value="1"/>
</dbReference>
<dbReference type="EMBL" id="CAEZUP010000058">
    <property type="protein sequence ID" value="CAB4614957.1"/>
    <property type="molecule type" value="Genomic_DNA"/>
</dbReference>
<dbReference type="InterPro" id="IPR003673">
    <property type="entry name" value="CoA-Trfase_fam_III"/>
</dbReference>
<dbReference type="PANTHER" id="PTHR48207">
    <property type="entry name" value="SUCCINATE--HYDROXYMETHYLGLUTARATE COA-TRANSFERASE"/>
    <property type="match status" value="1"/>
</dbReference>
<dbReference type="SUPFAM" id="SSF89796">
    <property type="entry name" value="CoA-transferase family III (CaiB/BaiF)"/>
    <property type="match status" value="1"/>
</dbReference>
<dbReference type="AlphaFoldDB" id="A0A6J6HPH9"/>
<protein>
    <submittedName>
        <fullName evidence="2">Unannotated protein</fullName>
    </submittedName>
</protein>